<gene>
    <name evidence="1" type="ORF">EVOR1521_LOCUS27072</name>
</gene>
<protein>
    <submittedName>
        <fullName evidence="1">Uncharacterized protein</fullName>
    </submittedName>
</protein>
<organism evidence="1 2">
    <name type="scientific">Effrenium voratum</name>
    <dbReference type="NCBI Taxonomy" id="2562239"/>
    <lineage>
        <taxon>Eukaryota</taxon>
        <taxon>Sar</taxon>
        <taxon>Alveolata</taxon>
        <taxon>Dinophyceae</taxon>
        <taxon>Suessiales</taxon>
        <taxon>Symbiodiniaceae</taxon>
        <taxon>Effrenium</taxon>
    </lineage>
</organism>
<keyword evidence="2" id="KW-1185">Reference proteome</keyword>
<dbReference type="EMBL" id="CAUJNA010003550">
    <property type="protein sequence ID" value="CAJ1404672.1"/>
    <property type="molecule type" value="Genomic_DNA"/>
</dbReference>
<reference evidence="1" key="1">
    <citation type="submission" date="2023-08" db="EMBL/GenBank/DDBJ databases">
        <authorList>
            <person name="Chen Y."/>
            <person name="Shah S."/>
            <person name="Dougan E. K."/>
            <person name="Thang M."/>
            <person name="Chan C."/>
        </authorList>
    </citation>
    <scope>NUCLEOTIDE SEQUENCE</scope>
</reference>
<evidence type="ECO:0000313" key="2">
    <source>
        <dbReference type="Proteomes" id="UP001178507"/>
    </source>
</evidence>
<comment type="caution">
    <text evidence="1">The sequence shown here is derived from an EMBL/GenBank/DDBJ whole genome shotgun (WGS) entry which is preliminary data.</text>
</comment>
<accession>A0AA36JED0</accession>
<name>A0AA36JED0_9DINO</name>
<evidence type="ECO:0000313" key="1">
    <source>
        <dbReference type="EMBL" id="CAJ1404672.1"/>
    </source>
</evidence>
<feature type="non-terminal residue" evidence="1">
    <location>
        <position position="2350"/>
    </location>
</feature>
<dbReference type="Proteomes" id="UP001178507">
    <property type="component" value="Unassembled WGS sequence"/>
</dbReference>
<sequence>LQWADSQGRSCVEYETKGWCKDGSATAASPEDFKRKTESWVHRGMSALDACCVCGGGISGVDLFDYPAQTLALGFPLHLAPSPPHRLRVLLAELQPSRSGSSFCLDGCNSKELLKGYALVSRFAGIGLQLDPTTGVISGTVASTDPVKLECEILAHNSIGQESKAPLKLELDPFTYGTKALSPFTRTYEVQTALQYTQFSMLCTPTVSWLAIDPGSGRLSVQGSDFKPRFATCTVNGHRQICTPGADLGNGTITPATCMNETDTIELALHAPVEPKSVFLTHRMNPDEQVALVSLTVGEEVPDYALVPALSALEREMSEKPSAFFFDCGNDTAHDETIQTVFYKGHEVFRLDHFNQIAGAPSAGIMEHCDGKEPRCKVSFTCKVYAELQSSKQLVSTTFDVDIWDNMCWAEGEGKYQVVERTSAATTVACRMDCRMKKSCAAYVFGGTCVLLRYKADAAEKTAAGSKVQVKVNDCILSSRCLQLDIPGGSYISGDYCPGHVRDRGFPVFAHEGPIPEASFFIHKVHAGRDVEAVQSCGNNPKWILRRLSPMDVLQDSTDQRAAVVELRGDVLLCITTDLLQSVFFQGDLQFEFKATADALQAPVTSAFVQIKVATCKNPLVEREEYMKLLKIEDDLSDPAAAQEVFRFDDESTGMKDDYSIGVCECPSEEFGESFPVLATTIELIPPGSGNSFVPAPQMLAEGSVSCNFLSLEEVLLGLTSEDCSLIATQSGKLYYWFGEYNGQQACRLYSKCDYLELESNSHGILYGVSYAPSCAIANSQRCWNTVKRAEFRSGYSTQSAAGSIPCRFEEVVRDCDRLIVAGVATITECGSCLYADPMYISERRPLPSMFMPGRGVAVSCDADKYRAMARDGSQLLGRHAMTCVDGRWVDSFQKESMTNFICEKGARVTKIGDKSLTQNRNSGKESEWWEHHFGKIIRNFRGECLAPDHHVSGVSLTARFQNGPNTTNGTCPCEETIKPCSCSLNGAFAWNFSLPGTVETVQVIAKLKLHSGPCFLGLWKMMQAQGVAGNTTHELHLNLDPTAARRTFQLHGLTCQPDSIHIAVPQKAGWGPCRGGTKDGWRFRAVTASPDRTVLEFVGETGGGRCAHALTGVLEPCGSSRGKGFLRQALAKKGLQEAVARWTGDVGDKEYNCGDPGTSCKPFTAALVGHAQRDSNVKNFMDILSSSGPIGHEGRLLTSLGLRSTESSFRPTSRRVEVAIKPEQCRAVTTECKSSPDQKMTDLQLHNVWCQSGEAISTIEFRKCSPQPTQHGFQYAFRCCKIVGLGGCTGDATPWITTELSAAGSLTALTELGMTCHKSEALLGFTLEEKESKAKTQYRYLWECCMIPPHSPLAVTAASVPFPGSFSDFDGVYFPAGKTEGRVKMEASFLYMPGNQSKWELMYNKYKGAWCVTSGAQESCEWAAAVHPLGLGALGSFEVTGLESSEDARGDALKGPEPLVLKQVEVKKFEKPPPIEPPSLSDLEFQAAETGFQAAEINERKVSSFDLANRKAWMPTPPKYAPYCALKDSSRWDSEATMDQDGGQPLGSLKRADAGQFSEEKNWQFVEPLADAQNHPCHPFYYAKSSLDRGAWESSFDMSRLLSFQGIDVKKFLHEPVQRGATFAATKACRKRQSQRNTDHAKNLGFGHLRDLTMGAVSYVTDSICSVIPGAGTLLAPMGLGVELSFDFSDICSGINSLVHETYQQVSSRQMLAREAWKDENDNIDSQFCSFVDNQDMYQTFCNLHCVEDAVVKGNFAVLKSMKGLEKYLIETVHSMLLHYAKQSSEHLAAIQQQINTNSANMMDGLESFLTTYFTQGFDQATTYRNDLSTQITDQLNALKESSDVSIDGVNKLQEDIKTVNDNLQMMADYQGKWFDVLDQKLDRNGKQALLSYNVSVRSDMPKHVASVLTETSKLLAVIHQEPTSEKDAGIQEDMAVPLLRTAVQDVAFHAARAVQSMQKGDTANAAAAASSIAVSLANTHTRLAGTREHVTKTMARRSNALLEPAGELLLAQMGTMKVAMLHQSAFHREQKTIMARAASLQQLSDEMEILAASELLLKFDAHLASAHHSFSRFIAASREYVKSKSTALQMLRDAVTKDRCEQGSPGPVAPLKLLAKTINRMDRDQLAVKRTINDAWSDAVVSLARVADVLVDGGLLMHYLRIASLTVNATVPASAKSVAKALELLQAPLDAALQHEAGGFLLQVKRAFTMSSVLLNAMHDHFVDAPDDDLADIVSSWRKLEATALELDEDLKGNLRRELLMNVLQRKVSEEATSMAARFPAARCKSGEEALWDVDTDGSPLLLREGRVLRCDPSGHLSAGAQKEPLQARSAFSLIGVLRSEPLDLSRL</sequence>
<proteinExistence type="predicted"/>